<proteinExistence type="predicted"/>
<evidence type="ECO:0000313" key="2">
    <source>
        <dbReference type="Proteomes" id="UP000202511"/>
    </source>
</evidence>
<evidence type="ECO:0000313" key="1">
    <source>
        <dbReference type="EMBL" id="AJF97362.1"/>
    </source>
</evidence>
<dbReference type="GeneID" id="23462279"/>
<dbReference type="EMBL" id="KP136319">
    <property type="protein sequence ID" value="AJF97362.1"/>
    <property type="molecule type" value="Genomic_DNA"/>
</dbReference>
<name>A0A0B5JCK0_9VIRU</name>
<protein>
    <recommendedName>
        <fullName evidence="3">F-box domain protein</fullName>
    </recommendedName>
</protein>
<accession>A0A0B5JCK0</accession>
<reference evidence="1 2" key="1">
    <citation type="journal article" date="2015" name="Parasitol. Res.">
        <title>Viruses in close associations with free-living amoebae.</title>
        <authorList>
            <person name="Scheid P."/>
        </authorList>
    </citation>
    <scope>NUCLEOTIDE SEQUENCE [LARGE SCALE GENOMIC DNA]</scope>
    <source>
        <strain evidence="1">KlaHel</strain>
    </source>
</reference>
<sequence length="354" mass="38714">MEKACATARSECNMDGAAIVSMQNATSRILRRTCIPSTTNKGRKHGQARWRRKRRGRAATNITNDSVTDRQCPCLLDLPDEILATIMRWTLPRDPKAVGEAVASLQGCCTRFDALCRMTCLEVTDMDLRFAPFACCDTDEYDPAIASSSGRLASAVGLVRAPRLRRQFMQTCVRYAIYSLIASKPDAMAPRLDLVPFSSFVRPESAAHLMARALAPVCGIFVYNYIKVYTHSDGHIDVRACCGTTAKILGPEPTVLDGWARDTINGALVAAATRAMNATDPLCKHKIVVDSIDLFEAYPDCAGHFCATRPGFTCPVGQNRNLTMKCTLDISSAVYPARREATCDPVSLSHRPPA</sequence>
<dbReference type="KEGG" id="vg:23462279"/>
<organism evidence="1 2">
    <name type="scientific">Pandoravirus inopinatum</name>
    <dbReference type="NCBI Taxonomy" id="1605721"/>
    <lineage>
        <taxon>Viruses</taxon>
        <taxon>Pandoravirus</taxon>
    </lineage>
</organism>
<dbReference type="RefSeq" id="YP_009119597.1">
    <property type="nucleotide sequence ID" value="NC_026440.1"/>
</dbReference>
<dbReference type="Proteomes" id="UP000202511">
    <property type="component" value="Segment"/>
</dbReference>
<evidence type="ECO:0008006" key="3">
    <source>
        <dbReference type="Google" id="ProtNLM"/>
    </source>
</evidence>